<dbReference type="OrthoDB" id="6778796at2759"/>
<sequence>MGINKISRQFGIPSRTLRRRYAVKNKTKFRMGKHPVLDFDNVKRLVKHMLKLGEAGFPPNRQAIRMLAYQFAEKLNLKHNFDHDNEMAGGAWFRSFIERNPEVSIRQAEGLY</sequence>
<feature type="domain" description="HTH psq-type" evidence="1">
    <location>
        <begin position="1"/>
        <end position="27"/>
    </location>
</feature>
<reference evidence="2" key="1">
    <citation type="submission" date="2022-03" db="EMBL/GenBank/DDBJ databases">
        <authorList>
            <person name="Sayadi A."/>
        </authorList>
    </citation>
    <scope>NUCLEOTIDE SEQUENCE</scope>
</reference>
<protein>
    <recommendedName>
        <fullName evidence="1">HTH psq-type domain-containing protein</fullName>
    </recommendedName>
</protein>
<dbReference type="GO" id="GO:0003677">
    <property type="term" value="F:DNA binding"/>
    <property type="evidence" value="ECO:0007669"/>
    <property type="project" value="InterPro"/>
</dbReference>
<dbReference type="AlphaFoldDB" id="A0A9P0VTG8"/>
<evidence type="ECO:0000259" key="1">
    <source>
        <dbReference type="Pfam" id="PF05225"/>
    </source>
</evidence>
<name>A0A9P0VTG8_ACAOB</name>
<gene>
    <name evidence="2" type="ORF">ACAOBT_LOCUS37069</name>
</gene>
<dbReference type="EMBL" id="CAKOFQ010010170">
    <property type="protein sequence ID" value="CAH2019336.1"/>
    <property type="molecule type" value="Genomic_DNA"/>
</dbReference>
<dbReference type="InterPro" id="IPR007889">
    <property type="entry name" value="HTH_Psq"/>
</dbReference>
<keyword evidence="3" id="KW-1185">Reference proteome</keyword>
<evidence type="ECO:0000313" key="3">
    <source>
        <dbReference type="Proteomes" id="UP001152888"/>
    </source>
</evidence>
<comment type="caution">
    <text evidence="2">The sequence shown here is derived from an EMBL/GenBank/DDBJ whole genome shotgun (WGS) entry which is preliminary data.</text>
</comment>
<organism evidence="2 3">
    <name type="scientific">Acanthoscelides obtectus</name>
    <name type="common">Bean weevil</name>
    <name type="synonym">Bruchus obtectus</name>
    <dbReference type="NCBI Taxonomy" id="200917"/>
    <lineage>
        <taxon>Eukaryota</taxon>
        <taxon>Metazoa</taxon>
        <taxon>Ecdysozoa</taxon>
        <taxon>Arthropoda</taxon>
        <taxon>Hexapoda</taxon>
        <taxon>Insecta</taxon>
        <taxon>Pterygota</taxon>
        <taxon>Neoptera</taxon>
        <taxon>Endopterygota</taxon>
        <taxon>Coleoptera</taxon>
        <taxon>Polyphaga</taxon>
        <taxon>Cucujiformia</taxon>
        <taxon>Chrysomeloidea</taxon>
        <taxon>Chrysomelidae</taxon>
        <taxon>Bruchinae</taxon>
        <taxon>Bruchini</taxon>
        <taxon>Acanthoscelides</taxon>
    </lineage>
</organism>
<dbReference type="Proteomes" id="UP001152888">
    <property type="component" value="Unassembled WGS sequence"/>
</dbReference>
<accession>A0A9P0VTG8</accession>
<proteinExistence type="predicted"/>
<dbReference type="Pfam" id="PF05225">
    <property type="entry name" value="HTH_psq"/>
    <property type="match status" value="1"/>
</dbReference>
<evidence type="ECO:0000313" key="2">
    <source>
        <dbReference type="EMBL" id="CAH2019336.1"/>
    </source>
</evidence>